<evidence type="ECO:0000256" key="2">
    <source>
        <dbReference type="SAM" id="Phobius"/>
    </source>
</evidence>
<dbReference type="VEuPathDB" id="TriTrypDB:TvY486_0402400"/>
<reference evidence="4" key="1">
    <citation type="journal article" date="2012" name="Proc. Natl. Acad. Sci. U.S.A.">
        <title>Antigenic diversity is generated by distinct evolutionary mechanisms in African trypanosome species.</title>
        <authorList>
            <person name="Jackson A.P."/>
            <person name="Berry A."/>
            <person name="Aslett M."/>
            <person name="Allison H.C."/>
            <person name="Burton P."/>
            <person name="Vavrova-Anderson J."/>
            <person name="Brown R."/>
            <person name="Browne H."/>
            <person name="Corton N."/>
            <person name="Hauser H."/>
            <person name="Gamble J."/>
            <person name="Gilderthorp R."/>
            <person name="Marcello L."/>
            <person name="McQuillan J."/>
            <person name="Otto T.D."/>
            <person name="Quail M.A."/>
            <person name="Sanders M.J."/>
            <person name="van Tonder A."/>
            <person name="Ginger M.L."/>
            <person name="Field M.C."/>
            <person name="Barry J.D."/>
            <person name="Hertz-Fowler C."/>
            <person name="Berriman M."/>
        </authorList>
    </citation>
    <scope>NUCLEOTIDE SEQUENCE</scope>
    <source>
        <strain evidence="4">Y486</strain>
    </source>
</reference>
<proteinExistence type="predicted"/>
<evidence type="ECO:0000313" key="4">
    <source>
        <dbReference type="EMBL" id="CCC47574.1"/>
    </source>
</evidence>
<feature type="non-terminal residue" evidence="4">
    <location>
        <position position="612"/>
    </location>
</feature>
<feature type="chain" id="PRO_5003410118" evidence="3">
    <location>
        <begin position="22"/>
        <end position="612"/>
    </location>
</feature>
<protein>
    <submittedName>
        <fullName evidence="4">Uncharacterized protein</fullName>
    </submittedName>
</protein>
<dbReference type="EMBL" id="HE573020">
    <property type="protein sequence ID" value="CCC47574.1"/>
    <property type="molecule type" value="Genomic_DNA"/>
</dbReference>
<keyword evidence="3" id="KW-0732">Signal</keyword>
<organism evidence="4">
    <name type="scientific">Trypanosoma vivax (strain Y486)</name>
    <dbReference type="NCBI Taxonomy" id="1055687"/>
    <lineage>
        <taxon>Eukaryota</taxon>
        <taxon>Discoba</taxon>
        <taxon>Euglenozoa</taxon>
        <taxon>Kinetoplastea</taxon>
        <taxon>Metakinetoplastina</taxon>
        <taxon>Trypanosomatida</taxon>
        <taxon>Trypanosomatidae</taxon>
        <taxon>Trypanosoma</taxon>
        <taxon>Duttonella</taxon>
    </lineage>
</organism>
<feature type="signal peptide" evidence="3">
    <location>
        <begin position="1"/>
        <end position="21"/>
    </location>
</feature>
<sequence length="612" mass="67914">MTNGRPCVVLILLCICAISSAVSTRGAEFVTVGRPSGRPLAGAGRAPSAGLAEAKAASINALVPHQRLRPASMLLLLRTDGCLAAHRLDNGSPLWTANTGGNVISANIVQRARRPLDRQDPFSLPFIMENDMLFTRRAHPRSMYEQPLQRRSSLEEDIDDNDMDEDEGGDWGGTLGSAPLTPRHPNYFMNLSTLIRRRHINVGETDIFVTASAEIMYFNGHTGHPTNGPISVAHLHVVRYNITIHAERWGEYKWEMNVSQFKLSEAVSRRDKSSTLTNEDPNSVVQMLQKQGDDVAHWYVVTRIPSMESVRASFGMKREVVGATQFVVHETTRKKYMLWNTVSSAPEWPSEVESGKTVIYAFVWLQESGSVHRVQLYRPHVPLARGTLYPITTWGHGTSKQNLPPLLSNKPWLIRSAGNVNPYVSTWEEDTDTDEREARELQESLMRCLWLQECAIDTEKRLNYSPNVLIGTNEPSQSLSVAFTLLSTTTKRTLFFVFQILCAIVSMTLAGFGMLLRPRLRNAWAQYDSLVDNMRCSYKSTTPNLVPKDASVRMAGSVPSPNDLTHTSAALCALANASPNCAIITPLNLDAGEHTQEQSVSANETQTSQDPG</sequence>
<name>G0TUE0_TRYVY</name>
<accession>G0TUE0</accession>
<dbReference type="GO" id="GO:0016740">
    <property type="term" value="F:transferase activity"/>
    <property type="evidence" value="ECO:0007669"/>
    <property type="project" value="UniProtKB-KW"/>
</dbReference>
<keyword evidence="2" id="KW-0472">Membrane</keyword>
<feature type="transmembrane region" description="Helical" evidence="2">
    <location>
        <begin position="494"/>
        <end position="516"/>
    </location>
</feature>
<evidence type="ECO:0000256" key="3">
    <source>
        <dbReference type="SAM" id="SignalP"/>
    </source>
</evidence>
<evidence type="ECO:0000256" key="1">
    <source>
        <dbReference type="SAM" id="MobiDB-lite"/>
    </source>
</evidence>
<keyword evidence="2" id="KW-1133">Transmembrane helix</keyword>
<gene>
    <name evidence="4" type="ORF">TVY486_0402400</name>
</gene>
<dbReference type="AlphaFoldDB" id="G0TUE0"/>
<feature type="region of interest" description="Disordered" evidence="1">
    <location>
        <begin position="157"/>
        <end position="178"/>
    </location>
</feature>
<keyword evidence="4" id="KW-0808">Transferase</keyword>
<keyword evidence="2" id="KW-0812">Transmembrane</keyword>
<feature type="compositionally biased region" description="Acidic residues" evidence="1">
    <location>
        <begin position="157"/>
        <end position="169"/>
    </location>
</feature>